<dbReference type="Proteomes" id="UP000587002">
    <property type="component" value="Unassembled WGS sequence"/>
</dbReference>
<evidence type="ECO:0000256" key="1">
    <source>
        <dbReference type="SAM" id="MobiDB-lite"/>
    </source>
</evidence>
<evidence type="ECO:0000313" key="2">
    <source>
        <dbReference type="EMBL" id="NYI82754.1"/>
    </source>
</evidence>
<name>A0A853AE42_9PSEU</name>
<gene>
    <name evidence="2" type="ORF">HNR68_001384</name>
</gene>
<reference evidence="2 3" key="1">
    <citation type="submission" date="2020-07" db="EMBL/GenBank/DDBJ databases">
        <title>Sequencing the genomes of 1000 actinobacteria strains.</title>
        <authorList>
            <person name="Klenk H.-P."/>
        </authorList>
    </citation>
    <scope>NUCLEOTIDE SEQUENCE [LARGE SCALE GENOMIC DNA]</scope>
    <source>
        <strain evidence="2 3">DSM 44065</strain>
    </source>
</reference>
<evidence type="ECO:0000313" key="3">
    <source>
        <dbReference type="Proteomes" id="UP000587002"/>
    </source>
</evidence>
<organism evidence="2 3">
    <name type="scientific">Saccharopolyspora hordei</name>
    <dbReference type="NCBI Taxonomy" id="1838"/>
    <lineage>
        <taxon>Bacteria</taxon>
        <taxon>Bacillati</taxon>
        <taxon>Actinomycetota</taxon>
        <taxon>Actinomycetes</taxon>
        <taxon>Pseudonocardiales</taxon>
        <taxon>Pseudonocardiaceae</taxon>
        <taxon>Saccharopolyspora</taxon>
    </lineage>
</organism>
<dbReference type="RefSeq" id="WP_179718762.1">
    <property type="nucleotide sequence ID" value="NZ_BAABFH010000001.1"/>
</dbReference>
<protein>
    <submittedName>
        <fullName evidence="2">Uncharacterized protein</fullName>
    </submittedName>
</protein>
<dbReference type="EMBL" id="JACCFJ010000001">
    <property type="protein sequence ID" value="NYI82754.1"/>
    <property type="molecule type" value="Genomic_DNA"/>
</dbReference>
<comment type="caution">
    <text evidence="2">The sequence shown here is derived from an EMBL/GenBank/DDBJ whole genome shotgun (WGS) entry which is preliminary data.</text>
</comment>
<feature type="region of interest" description="Disordered" evidence="1">
    <location>
        <begin position="92"/>
        <end position="114"/>
    </location>
</feature>
<dbReference type="AlphaFoldDB" id="A0A853AE42"/>
<proteinExistence type="predicted"/>
<sequence length="114" mass="12680">MHRTDDEGIFEEFLRRLGDEDVRTSADGAVELRSWEDVELDVPLRLRVTPRSLGEHLRALEHAGASAFPEAQPVVGALQLFLVHLDEAIRTRRPGHTDLVPDTTGVRSAPPHDA</sequence>
<keyword evidence="3" id="KW-1185">Reference proteome</keyword>
<accession>A0A853AE42</accession>